<sequence length="400" mass="39122">MNDPVHGPSVEPSAAGAGTAGPAPATVVAGLVLSVLLGAVTAALGAALPVLRSAYGTGDAAGTEVVVAYNLGALLALLGSGPLERRLPGRSVVSWLLAAFAAGCAGMAVAPAWWALTGCALLTGLGFGGLVLYANTAFGRPGGARGVRLLNWLHAAFGAGATTGPLLVGEWGAVRELLWAVAALTLCCVPFRSAADGSPTGPGPRRPVRAGRPPSAALVACAAVALLYAGVEAGIGALEATHLAATGHTPQDAARLSALFWAGLTVGRLLLPLAARRVPHPLLVLGSLLAGAGALTAATDPGLAPAAYGLAGICLAGAFPTLLAWTVTVLPGPRRVSGVLLTANLAGSAALPFLLGHVTDPAAPASVPLALAALTLVAGAALLTAVRAARPTSQHALPPA</sequence>
<dbReference type="InterPro" id="IPR036259">
    <property type="entry name" value="MFS_trans_sf"/>
</dbReference>
<evidence type="ECO:0000256" key="7">
    <source>
        <dbReference type="SAM" id="Phobius"/>
    </source>
</evidence>
<organism evidence="8 9">
    <name type="scientific">Streptomyces coeruleoprunus</name>
    <dbReference type="NCBI Taxonomy" id="285563"/>
    <lineage>
        <taxon>Bacteria</taxon>
        <taxon>Bacillati</taxon>
        <taxon>Actinomycetota</taxon>
        <taxon>Actinomycetes</taxon>
        <taxon>Kitasatosporales</taxon>
        <taxon>Streptomycetaceae</taxon>
        <taxon>Streptomyces</taxon>
    </lineage>
</organism>
<feature type="transmembrane region" description="Helical" evidence="7">
    <location>
        <begin position="282"/>
        <end position="299"/>
    </location>
</feature>
<feature type="transmembrane region" description="Helical" evidence="7">
    <location>
        <begin position="305"/>
        <end position="327"/>
    </location>
</feature>
<keyword evidence="6 7" id="KW-0472">Membrane</keyword>
<dbReference type="PANTHER" id="PTHR23514">
    <property type="entry name" value="BYPASS OF STOP CODON PROTEIN 6"/>
    <property type="match status" value="1"/>
</dbReference>
<feature type="transmembrane region" description="Helical" evidence="7">
    <location>
        <begin position="365"/>
        <end position="386"/>
    </location>
</feature>
<evidence type="ECO:0000313" key="8">
    <source>
        <dbReference type="EMBL" id="MFC5021139.1"/>
    </source>
</evidence>
<evidence type="ECO:0000256" key="4">
    <source>
        <dbReference type="ARBA" id="ARBA00022692"/>
    </source>
</evidence>
<proteinExistence type="inferred from homology"/>
<comment type="similarity">
    <text evidence="2">Belongs to the major facilitator superfamily.</text>
</comment>
<evidence type="ECO:0000256" key="6">
    <source>
        <dbReference type="ARBA" id="ARBA00023136"/>
    </source>
</evidence>
<feature type="transmembrane region" description="Helical" evidence="7">
    <location>
        <begin position="258"/>
        <end position="275"/>
    </location>
</feature>
<dbReference type="PANTHER" id="PTHR23514:SF3">
    <property type="entry name" value="BYPASS OF STOP CODON PROTEIN 6"/>
    <property type="match status" value="1"/>
</dbReference>
<reference evidence="9" key="1">
    <citation type="journal article" date="2019" name="Int. J. Syst. Evol. Microbiol.">
        <title>The Global Catalogue of Microorganisms (GCM) 10K type strain sequencing project: providing services to taxonomists for standard genome sequencing and annotation.</title>
        <authorList>
            <consortium name="The Broad Institute Genomics Platform"/>
            <consortium name="The Broad Institute Genome Sequencing Center for Infectious Disease"/>
            <person name="Wu L."/>
            <person name="Ma J."/>
        </authorList>
    </citation>
    <scope>NUCLEOTIDE SEQUENCE [LARGE SCALE GENOMIC DNA]</scope>
    <source>
        <strain evidence="9">CGMCC 4.1648</strain>
    </source>
</reference>
<feature type="transmembrane region" description="Helical" evidence="7">
    <location>
        <begin position="216"/>
        <end position="238"/>
    </location>
</feature>
<dbReference type="SUPFAM" id="SSF103473">
    <property type="entry name" value="MFS general substrate transporter"/>
    <property type="match status" value="1"/>
</dbReference>
<feature type="transmembrane region" description="Helical" evidence="7">
    <location>
        <begin position="27"/>
        <end position="48"/>
    </location>
</feature>
<dbReference type="RefSeq" id="WP_380867593.1">
    <property type="nucleotide sequence ID" value="NZ_JBHSJD010000002.1"/>
</dbReference>
<name>A0ABV9X6N1_9ACTN</name>
<dbReference type="EMBL" id="JBHSJD010000002">
    <property type="protein sequence ID" value="MFC5021139.1"/>
    <property type="molecule type" value="Genomic_DNA"/>
</dbReference>
<evidence type="ECO:0000256" key="2">
    <source>
        <dbReference type="ARBA" id="ARBA00008335"/>
    </source>
</evidence>
<feature type="non-terminal residue" evidence="8">
    <location>
        <position position="400"/>
    </location>
</feature>
<keyword evidence="5 7" id="KW-1133">Transmembrane helix</keyword>
<comment type="subcellular location">
    <subcellularLocation>
        <location evidence="1">Endomembrane system</location>
        <topology evidence="1">Multi-pass membrane protein</topology>
    </subcellularLocation>
</comment>
<keyword evidence="3" id="KW-0813">Transport</keyword>
<protein>
    <submittedName>
        <fullName evidence="8">MFS transporter</fullName>
    </submittedName>
</protein>
<keyword evidence="9" id="KW-1185">Reference proteome</keyword>
<evidence type="ECO:0000256" key="1">
    <source>
        <dbReference type="ARBA" id="ARBA00004127"/>
    </source>
</evidence>
<feature type="transmembrane region" description="Helical" evidence="7">
    <location>
        <begin position="339"/>
        <end position="359"/>
    </location>
</feature>
<keyword evidence="4 7" id="KW-0812">Transmembrane</keyword>
<dbReference type="Proteomes" id="UP001595829">
    <property type="component" value="Unassembled WGS sequence"/>
</dbReference>
<comment type="caution">
    <text evidence="8">The sequence shown here is derived from an EMBL/GenBank/DDBJ whole genome shotgun (WGS) entry which is preliminary data.</text>
</comment>
<evidence type="ECO:0000313" key="9">
    <source>
        <dbReference type="Proteomes" id="UP001595829"/>
    </source>
</evidence>
<dbReference type="InterPro" id="IPR051788">
    <property type="entry name" value="MFS_Transporter"/>
</dbReference>
<gene>
    <name evidence="8" type="ORF">ACFPM3_03110</name>
</gene>
<feature type="transmembrane region" description="Helical" evidence="7">
    <location>
        <begin position="120"/>
        <end position="138"/>
    </location>
</feature>
<feature type="transmembrane region" description="Helical" evidence="7">
    <location>
        <begin position="177"/>
        <end position="195"/>
    </location>
</feature>
<dbReference type="Gene3D" id="1.20.1250.20">
    <property type="entry name" value="MFS general substrate transporter like domains"/>
    <property type="match status" value="2"/>
</dbReference>
<evidence type="ECO:0000256" key="3">
    <source>
        <dbReference type="ARBA" id="ARBA00022448"/>
    </source>
</evidence>
<accession>A0ABV9X6N1</accession>
<feature type="transmembrane region" description="Helical" evidence="7">
    <location>
        <begin position="150"/>
        <end position="171"/>
    </location>
</feature>
<evidence type="ECO:0000256" key="5">
    <source>
        <dbReference type="ARBA" id="ARBA00022989"/>
    </source>
</evidence>
<feature type="transmembrane region" description="Helical" evidence="7">
    <location>
        <begin position="92"/>
        <end position="114"/>
    </location>
</feature>